<protein>
    <submittedName>
        <fullName evidence="1">Uncharacterized protein</fullName>
    </submittedName>
</protein>
<sequence length="35" mass="3723">MVNPVPSPILFSMKLKVSVLTAVISIGIDHSTINT</sequence>
<organism evidence="1">
    <name type="scientific">Salmonella phage PMBT22</name>
    <dbReference type="NCBI Taxonomy" id="3153513"/>
    <lineage>
        <taxon>Viruses</taxon>
        <taxon>Duplodnaviria</taxon>
        <taxon>Heunggongvirae</taxon>
        <taxon>Uroviricota</taxon>
        <taxon>Caudoviricetes</taxon>
    </lineage>
</organism>
<name>A0AAU8GMX5_9CAUD</name>
<proteinExistence type="predicted"/>
<evidence type="ECO:0000313" key="1">
    <source>
        <dbReference type="EMBL" id="XCH42079.1"/>
    </source>
</evidence>
<reference evidence="1" key="1">
    <citation type="submission" date="2024-05" db="EMBL/GenBank/DDBJ databases">
        <title>This phage originates from the Bacteriophage catalogue of the Bacteriophage Competence Centre, Department of Microbiology und Biotechnology, Max Rubner-Institut, Kiel, Germany.</title>
        <authorList>
            <person name="Sprotte S."/>
            <person name="Brinks E."/>
        </authorList>
    </citation>
    <scope>NUCLEOTIDE SEQUENCE</scope>
</reference>
<dbReference type="EMBL" id="PP810245">
    <property type="protein sequence ID" value="XCH42079.1"/>
    <property type="molecule type" value="Genomic_DNA"/>
</dbReference>
<accession>A0AAU8GMX5</accession>